<evidence type="ECO:0000313" key="3">
    <source>
        <dbReference type="EMBL" id="CAH0731389.1"/>
    </source>
</evidence>
<gene>
    <name evidence="3" type="ORF">BINO364_LOCUS16268</name>
</gene>
<organism evidence="3 4">
    <name type="scientific">Brenthis ino</name>
    <name type="common">lesser marbled fritillary</name>
    <dbReference type="NCBI Taxonomy" id="405034"/>
    <lineage>
        <taxon>Eukaryota</taxon>
        <taxon>Metazoa</taxon>
        <taxon>Ecdysozoa</taxon>
        <taxon>Arthropoda</taxon>
        <taxon>Hexapoda</taxon>
        <taxon>Insecta</taxon>
        <taxon>Pterygota</taxon>
        <taxon>Neoptera</taxon>
        <taxon>Endopterygota</taxon>
        <taxon>Lepidoptera</taxon>
        <taxon>Glossata</taxon>
        <taxon>Ditrysia</taxon>
        <taxon>Papilionoidea</taxon>
        <taxon>Nymphalidae</taxon>
        <taxon>Heliconiinae</taxon>
        <taxon>Argynnini</taxon>
        <taxon>Brenthis</taxon>
    </lineage>
</organism>
<dbReference type="Pfam" id="PF20700">
    <property type="entry name" value="Mutator"/>
    <property type="match status" value="1"/>
</dbReference>
<dbReference type="EMBL" id="OV170229">
    <property type="protein sequence ID" value="CAH0731389.1"/>
    <property type="molecule type" value="Genomic_DNA"/>
</dbReference>
<name>A0A8J9V774_9NEOP</name>
<dbReference type="OrthoDB" id="6919900at2759"/>
<sequence length="570" mass="64558">MAIVDANYNYHTSSLFMAINQAKMPQTKEQRLAQKRLCKRRRYNQIKMIRSKYRKKNKVGNNKEIKLETIQIEEASASGATEEHDNNIEEQISLKHGSECPAVRAIRHMKLKERKILVSIILLAKILQNIIGLTQNLECSPEQKTQLIKESEIDRELVEIIEFIKNGWPSYNKIPDYLHSYHRIKDDLSFDNKLVFYKDSFGTGHGPEGGVAGGRLLLRSSNASKVVLRPHEATALTPQPPPGFQSRFPAPVGAGLWTAGNGSKDYQTDAQLPLMEISNIRPIEKSNNDIRDDSIADLTESENTEDINKNIEEFPISYEKEAENYEKIINRRIIDVGHFLSELKRISNHGPLGCSFTELHLIAETRIGLQSKFTFRCKLCNQKFVINGDNCSDNYLNINTCAVAGTIAIGGGHSQLDELMSAINLPLLSEKTYSENHELISRKWEEVLVESMNQAAEKEKQFAISNDCLLPELVDPRYPRGLTIRNPSYIEEALKIKKRSKENVDPKLNLNIELSADIDRRSESGLNDEIELSADTDSGSENELNDEIAGDEPSDVNMPTCSRYLDFYEM</sequence>
<feature type="non-terminal residue" evidence="3">
    <location>
        <position position="570"/>
    </location>
</feature>
<dbReference type="InterPro" id="IPR049012">
    <property type="entry name" value="Mutator_transp_dom"/>
</dbReference>
<evidence type="ECO:0000259" key="2">
    <source>
        <dbReference type="Pfam" id="PF20700"/>
    </source>
</evidence>
<keyword evidence="4" id="KW-1185">Reference proteome</keyword>
<evidence type="ECO:0000256" key="1">
    <source>
        <dbReference type="SAM" id="MobiDB-lite"/>
    </source>
</evidence>
<dbReference type="AlphaFoldDB" id="A0A8J9V774"/>
<feature type="domain" description="Mutator-like transposase" evidence="2">
    <location>
        <begin position="331"/>
        <end position="466"/>
    </location>
</feature>
<evidence type="ECO:0000313" key="4">
    <source>
        <dbReference type="Proteomes" id="UP000838878"/>
    </source>
</evidence>
<dbReference type="Proteomes" id="UP000838878">
    <property type="component" value="Chromosome 9"/>
</dbReference>
<feature type="region of interest" description="Disordered" evidence="1">
    <location>
        <begin position="525"/>
        <end position="558"/>
    </location>
</feature>
<accession>A0A8J9V774</accession>
<reference evidence="3" key="1">
    <citation type="submission" date="2021-12" db="EMBL/GenBank/DDBJ databases">
        <authorList>
            <person name="Martin H S."/>
        </authorList>
    </citation>
    <scope>NUCLEOTIDE SEQUENCE</scope>
</reference>
<proteinExistence type="predicted"/>
<protein>
    <recommendedName>
        <fullName evidence="2">Mutator-like transposase domain-containing protein</fullName>
    </recommendedName>
</protein>
<feature type="compositionally biased region" description="Acidic residues" evidence="1">
    <location>
        <begin position="526"/>
        <end position="554"/>
    </location>
</feature>